<protein>
    <submittedName>
        <fullName evidence="1">Uncharacterized protein</fullName>
    </submittedName>
</protein>
<accession>A0AAU9RA12</accession>
<sequence length="78" mass="8615">MGYSGPLTISALEVCSVCQGLTGQGFENFTTHLSSELHAFMVRLIQRKAKCFSFPPHPHMFAAPSTREENEPEVSCNI</sequence>
<keyword evidence="2" id="KW-1185">Reference proteome</keyword>
<dbReference type="AlphaFoldDB" id="A0AAU9RA12"/>
<proteinExistence type="predicted"/>
<dbReference type="EMBL" id="OU466857">
    <property type="protein sequence ID" value="CAH2036775.1"/>
    <property type="molecule type" value="Genomic_DNA"/>
</dbReference>
<name>A0AAU9RA12_THLAR</name>
<organism evidence="1 2">
    <name type="scientific">Thlaspi arvense</name>
    <name type="common">Field penny-cress</name>
    <dbReference type="NCBI Taxonomy" id="13288"/>
    <lineage>
        <taxon>Eukaryota</taxon>
        <taxon>Viridiplantae</taxon>
        <taxon>Streptophyta</taxon>
        <taxon>Embryophyta</taxon>
        <taxon>Tracheophyta</taxon>
        <taxon>Spermatophyta</taxon>
        <taxon>Magnoliopsida</taxon>
        <taxon>eudicotyledons</taxon>
        <taxon>Gunneridae</taxon>
        <taxon>Pentapetalae</taxon>
        <taxon>rosids</taxon>
        <taxon>malvids</taxon>
        <taxon>Brassicales</taxon>
        <taxon>Brassicaceae</taxon>
        <taxon>Thlaspideae</taxon>
        <taxon>Thlaspi</taxon>
    </lineage>
</organism>
<dbReference type="Proteomes" id="UP000836841">
    <property type="component" value="Chromosome 1"/>
</dbReference>
<evidence type="ECO:0000313" key="1">
    <source>
        <dbReference type="EMBL" id="CAH2036775.1"/>
    </source>
</evidence>
<reference evidence="1 2" key="1">
    <citation type="submission" date="2022-03" db="EMBL/GenBank/DDBJ databases">
        <authorList>
            <person name="Nunn A."/>
            <person name="Chopra R."/>
            <person name="Nunn A."/>
            <person name="Contreras Garrido A."/>
        </authorList>
    </citation>
    <scope>NUCLEOTIDE SEQUENCE [LARGE SCALE GENOMIC DNA]</scope>
</reference>
<evidence type="ECO:0000313" key="2">
    <source>
        <dbReference type="Proteomes" id="UP000836841"/>
    </source>
</evidence>
<gene>
    <name evidence="1" type="ORF">TAV2_LOCUS630</name>
</gene>